<dbReference type="GO" id="GO:0016471">
    <property type="term" value="C:vacuolar proton-transporting V-type ATPase complex"/>
    <property type="evidence" value="ECO:0007669"/>
    <property type="project" value="TreeGrafter"/>
</dbReference>
<dbReference type="GO" id="GO:0051117">
    <property type="term" value="F:ATPase binding"/>
    <property type="evidence" value="ECO:0007669"/>
    <property type="project" value="TreeGrafter"/>
</dbReference>
<dbReference type="PANTHER" id="PTHR11629:SF63">
    <property type="entry name" value="V-TYPE PROTON ATPASE SUBUNIT A"/>
    <property type="match status" value="1"/>
</dbReference>
<dbReference type="GO" id="GO:0046961">
    <property type="term" value="F:proton-transporting ATPase activity, rotational mechanism"/>
    <property type="evidence" value="ECO:0007669"/>
    <property type="project" value="InterPro"/>
</dbReference>
<dbReference type="HOGENOM" id="CLU_025558_0_1_9"/>
<dbReference type="GO" id="GO:0033179">
    <property type="term" value="C:proton-transporting V-type ATPase, V0 domain"/>
    <property type="evidence" value="ECO:0007669"/>
    <property type="project" value="InterPro"/>
</dbReference>
<comment type="similarity">
    <text evidence="2">Belongs to the V-ATPase 116 kDa subunit family.</text>
</comment>
<evidence type="ECO:0000256" key="8">
    <source>
        <dbReference type="SAM" id="Phobius"/>
    </source>
</evidence>
<keyword evidence="9" id="KW-0378">Hydrolase</keyword>
<keyword evidence="3" id="KW-0813">Transport</keyword>
<reference evidence="9" key="2">
    <citation type="submission" date="2010-03" db="EMBL/GenBank/DDBJ databases">
        <authorList>
            <person name="Pajon A."/>
        </authorList>
    </citation>
    <scope>NUCLEOTIDE SEQUENCE</scope>
    <source>
        <strain evidence="9">Type strain: 18P13</strain>
    </source>
</reference>
<feature type="transmembrane region" description="Helical" evidence="8">
    <location>
        <begin position="391"/>
        <end position="412"/>
    </location>
</feature>
<protein>
    <submittedName>
        <fullName evidence="9">Archaeal/vacuolar-type H+-ATPase subunit I</fullName>
        <ecNumber evidence="9">3.6.3.14</ecNumber>
    </submittedName>
</protein>
<dbReference type="AlphaFoldDB" id="D4LEW1"/>
<dbReference type="EC" id="3.6.3.14" evidence="9"/>
<keyword evidence="10" id="KW-1185">Reference proteome</keyword>
<evidence type="ECO:0000256" key="4">
    <source>
        <dbReference type="ARBA" id="ARBA00022692"/>
    </source>
</evidence>
<evidence type="ECO:0000256" key="3">
    <source>
        <dbReference type="ARBA" id="ARBA00022448"/>
    </source>
</evidence>
<keyword evidence="6" id="KW-0406">Ion transport</keyword>
<dbReference type="EMBL" id="FP929052">
    <property type="protein sequence ID" value="CBL18156.1"/>
    <property type="molecule type" value="Genomic_DNA"/>
</dbReference>
<dbReference type="GO" id="GO:0016787">
    <property type="term" value="F:hydrolase activity"/>
    <property type="evidence" value="ECO:0007669"/>
    <property type="project" value="UniProtKB-KW"/>
</dbReference>
<evidence type="ECO:0000256" key="7">
    <source>
        <dbReference type="ARBA" id="ARBA00023136"/>
    </source>
</evidence>
<keyword evidence="4 8" id="KW-0812">Transmembrane</keyword>
<evidence type="ECO:0000313" key="10">
    <source>
        <dbReference type="Proteomes" id="UP000007054"/>
    </source>
</evidence>
<feature type="transmembrane region" description="Helical" evidence="8">
    <location>
        <begin position="353"/>
        <end position="379"/>
    </location>
</feature>
<evidence type="ECO:0000256" key="2">
    <source>
        <dbReference type="ARBA" id="ARBA00009904"/>
    </source>
</evidence>
<feature type="transmembrane region" description="Helical" evidence="8">
    <location>
        <begin position="563"/>
        <end position="583"/>
    </location>
</feature>
<dbReference type="Pfam" id="PF01496">
    <property type="entry name" value="V_ATPase_I"/>
    <property type="match status" value="1"/>
</dbReference>
<sequence>MSSIEKMELVNIVGLLKYLDDTLIQCIRSGVFHIEQSSQIAEESGAAGFVNLHEQNPYKDLLKQIISIDLDGYKLHEADTAPAAGMTDQEMKDYIADMHMRCSAFSAQIAQYTDYIAERTQALKQLEHLQGMNVDLQKLFQCSHIAIRFGKLPSDSYLKLSYYQEKTFLFLPYDDDGEYRWGFYFAPKDSITETDEIMRSLFFERIWMPDFVTGTPEQATNDLKADLESAQTELYEAHKAQQELLARESEKINAVFCKVKFLYEKFKLRSFASVYRDKFYLVGFIPAKEQDRFKKLFADIPDVSIICKPPETASHIETPVKLKNNFFTRPFSMFVEMYGLPKYNGFNPTGLVAITYTILFGIMFGDLGHGLVVSLFGFLFYKKTKNQLGAILARIGLSSAFFGLIFGSVFGFEHALDPLYHAIGLAHKPIEVMENINLILFGAIGIGVVLILISIVINTILNLKKKDYTEALFGNNGLFGLIFFGAILFMLVGTMFLKINLVKPWYILLFLVLPIVIMFFREPLGCLMEHKKYHVESVGDFIASNFFEVFEFLLSYATNTLSFVRIGGFVFSHAGMMSVVMMLSKTASAGASPIIIVLGNLFVIGMEGVLAAIQVLRLEFYEIFSRFYTESDGKAFTPVSISYDPIVE</sequence>
<dbReference type="GeneID" id="83156797"/>
<dbReference type="BioCyc" id="RCHA213810:RUM_RS10380-MONOMER"/>
<dbReference type="PATRIC" id="fig|213810.4.peg.2027"/>
<accession>D4LEW1</accession>
<name>D4LEW1_RUMC1</name>
<feature type="transmembrane region" description="Helical" evidence="8">
    <location>
        <begin position="503"/>
        <end position="520"/>
    </location>
</feature>
<dbReference type="GO" id="GO:0007035">
    <property type="term" value="P:vacuolar acidification"/>
    <property type="evidence" value="ECO:0007669"/>
    <property type="project" value="TreeGrafter"/>
</dbReference>
<comment type="subcellular location">
    <subcellularLocation>
        <location evidence="1">Membrane</location>
        <topology evidence="1">Multi-pass membrane protein</topology>
    </subcellularLocation>
</comment>
<reference evidence="9" key="1">
    <citation type="submission" date="2010-03" db="EMBL/GenBank/DDBJ databases">
        <title>The genome sequence of Ruminococcus sp. 18P13.</title>
        <authorList>
            <consortium name="metaHIT consortium -- http://www.metahit.eu/"/>
            <person name="Pajon A."/>
            <person name="Turner K."/>
            <person name="Parkhill J."/>
            <person name="Bernalier A."/>
        </authorList>
    </citation>
    <scope>NUCLEOTIDE SEQUENCE [LARGE SCALE GENOMIC DNA]</scope>
    <source>
        <strain evidence="9">Type strain: 18P13</strain>
    </source>
</reference>
<evidence type="ECO:0000256" key="1">
    <source>
        <dbReference type="ARBA" id="ARBA00004141"/>
    </source>
</evidence>
<feature type="transmembrane region" description="Helical" evidence="8">
    <location>
        <begin position="438"/>
        <end position="461"/>
    </location>
</feature>
<dbReference type="Proteomes" id="UP000007054">
    <property type="component" value="Chromosome"/>
</dbReference>
<dbReference type="KEGG" id="rch:RUM_21390"/>
<proteinExistence type="inferred from homology"/>
<keyword evidence="5 8" id="KW-1133">Transmembrane helix</keyword>
<evidence type="ECO:0000313" key="9">
    <source>
        <dbReference type="EMBL" id="CBL18156.1"/>
    </source>
</evidence>
<gene>
    <name evidence="9" type="ordered locus">RUM_21390</name>
</gene>
<feature type="transmembrane region" description="Helical" evidence="8">
    <location>
        <begin position="595"/>
        <end position="616"/>
    </location>
</feature>
<organism evidence="9 10">
    <name type="scientific">Ruminococcus champanellensis (strain DSM 18848 / JCM 17042 / KCTC 15320 / 18P13)</name>
    <dbReference type="NCBI Taxonomy" id="213810"/>
    <lineage>
        <taxon>Bacteria</taxon>
        <taxon>Bacillati</taxon>
        <taxon>Bacillota</taxon>
        <taxon>Clostridia</taxon>
        <taxon>Eubacteriales</taxon>
        <taxon>Oscillospiraceae</taxon>
        <taxon>Ruminococcus</taxon>
    </lineage>
</organism>
<keyword evidence="7 8" id="KW-0472">Membrane</keyword>
<dbReference type="STRING" id="213810.RUM_21390"/>
<evidence type="ECO:0000256" key="6">
    <source>
        <dbReference type="ARBA" id="ARBA00023065"/>
    </source>
</evidence>
<feature type="transmembrane region" description="Helical" evidence="8">
    <location>
        <begin position="473"/>
        <end position="497"/>
    </location>
</feature>
<evidence type="ECO:0000256" key="5">
    <source>
        <dbReference type="ARBA" id="ARBA00022989"/>
    </source>
</evidence>
<dbReference type="PANTHER" id="PTHR11629">
    <property type="entry name" value="VACUOLAR PROTON ATPASES"/>
    <property type="match status" value="1"/>
</dbReference>
<dbReference type="RefSeq" id="WP_015559062.1">
    <property type="nucleotide sequence ID" value="NC_021039.1"/>
</dbReference>
<dbReference type="InterPro" id="IPR002490">
    <property type="entry name" value="V-ATPase_116kDa_su"/>
</dbReference>